<evidence type="ECO:0000259" key="4">
    <source>
        <dbReference type="Pfam" id="PF00707"/>
    </source>
</evidence>
<dbReference type="InterPro" id="IPR019815">
    <property type="entry name" value="Translation_initiation_fac_3_C"/>
</dbReference>
<proteinExistence type="inferred from homology"/>
<evidence type="ECO:0000313" key="6">
    <source>
        <dbReference type="Proteomes" id="UP000018201"/>
    </source>
</evidence>
<keyword evidence="6" id="KW-1185">Reference proteome</keyword>
<protein>
    <recommendedName>
        <fullName evidence="4">Translation initiation factor 3 C-terminal domain-containing protein</fullName>
    </recommendedName>
</protein>
<feature type="domain" description="Translation initiation factor 3 C-terminal" evidence="4">
    <location>
        <begin position="20"/>
        <end position="94"/>
    </location>
</feature>
<evidence type="ECO:0000256" key="1">
    <source>
        <dbReference type="ARBA" id="ARBA00005439"/>
    </source>
</evidence>
<reference evidence="5" key="2">
    <citation type="submission" date="2013-10" db="EMBL/GenBank/DDBJ databases">
        <authorList>
            <person name="Aslett M."/>
        </authorList>
    </citation>
    <scope>NUCLEOTIDE SEQUENCE [LARGE SCALE GENOMIC DNA]</scope>
    <source>
        <strain evidence="5">Houghton</strain>
    </source>
</reference>
<name>U6GY19_9EIME</name>
<dbReference type="PANTHER" id="PTHR10938:SF0">
    <property type="entry name" value="TRANSLATION INITIATION FACTOR IF-3, MITOCHONDRIAL"/>
    <property type="match status" value="1"/>
</dbReference>
<gene>
    <name evidence="5" type="ORF">EPH_0014630</name>
</gene>
<accession>U6GY19</accession>
<sequence>MSKNRKRRSSSKRWRMCCSEGIAEGDLQQKARQAREFLIEKHQVKFTLLLRGREKLNPQAHLPLLQQLQQLLQDVSQPAAAPQATTPASVLTLLLQPKKKQNKTKLQQQQLQQQLLQQQQQLQQPVEQQQQQQQQQIQQYEAPAVDEQF</sequence>
<dbReference type="AlphaFoldDB" id="U6GY19"/>
<dbReference type="EMBL" id="HG693503">
    <property type="protein sequence ID" value="CDI85191.1"/>
    <property type="molecule type" value="Genomic_DNA"/>
</dbReference>
<evidence type="ECO:0000313" key="5">
    <source>
        <dbReference type="EMBL" id="CDI85191.1"/>
    </source>
</evidence>
<organism evidence="5 6">
    <name type="scientific">Eimeria praecox</name>
    <dbReference type="NCBI Taxonomy" id="51316"/>
    <lineage>
        <taxon>Eukaryota</taxon>
        <taxon>Sar</taxon>
        <taxon>Alveolata</taxon>
        <taxon>Apicomplexa</taxon>
        <taxon>Conoidasida</taxon>
        <taxon>Coccidia</taxon>
        <taxon>Eucoccidiorida</taxon>
        <taxon>Eimeriorina</taxon>
        <taxon>Eimeriidae</taxon>
        <taxon>Eimeria</taxon>
    </lineage>
</organism>
<dbReference type="VEuPathDB" id="ToxoDB:EPH_0014630"/>
<dbReference type="Pfam" id="PF00707">
    <property type="entry name" value="IF3_C"/>
    <property type="match status" value="1"/>
</dbReference>
<dbReference type="InterPro" id="IPR001288">
    <property type="entry name" value="Translation_initiation_fac_3"/>
</dbReference>
<dbReference type="Gene3D" id="3.30.110.10">
    <property type="entry name" value="Translation initiation factor 3 (IF-3), C-terminal domain"/>
    <property type="match status" value="1"/>
</dbReference>
<dbReference type="InterPro" id="IPR036788">
    <property type="entry name" value="T_IF-3_C_sf"/>
</dbReference>
<dbReference type="GO" id="GO:0043022">
    <property type="term" value="F:ribosome binding"/>
    <property type="evidence" value="ECO:0007669"/>
    <property type="project" value="TreeGrafter"/>
</dbReference>
<dbReference type="SUPFAM" id="SSF55200">
    <property type="entry name" value="Translation initiation factor IF3, C-terminal domain"/>
    <property type="match status" value="1"/>
</dbReference>
<keyword evidence="3" id="KW-0648">Protein biosynthesis</keyword>
<evidence type="ECO:0000256" key="2">
    <source>
        <dbReference type="ARBA" id="ARBA00022540"/>
    </source>
</evidence>
<dbReference type="GO" id="GO:0032790">
    <property type="term" value="P:ribosome disassembly"/>
    <property type="evidence" value="ECO:0007669"/>
    <property type="project" value="TreeGrafter"/>
</dbReference>
<dbReference type="Proteomes" id="UP000018201">
    <property type="component" value="Unassembled WGS sequence"/>
</dbReference>
<comment type="similarity">
    <text evidence="1">Belongs to the IF-3 family.</text>
</comment>
<keyword evidence="2" id="KW-0396">Initiation factor</keyword>
<dbReference type="GO" id="GO:0003743">
    <property type="term" value="F:translation initiation factor activity"/>
    <property type="evidence" value="ECO:0007669"/>
    <property type="project" value="UniProtKB-KW"/>
</dbReference>
<dbReference type="OrthoDB" id="354798at2759"/>
<evidence type="ECO:0000256" key="3">
    <source>
        <dbReference type="ARBA" id="ARBA00022917"/>
    </source>
</evidence>
<dbReference type="PANTHER" id="PTHR10938">
    <property type="entry name" value="TRANSLATION INITIATION FACTOR IF-3"/>
    <property type="match status" value="1"/>
</dbReference>
<reference evidence="5" key="1">
    <citation type="submission" date="2013-10" db="EMBL/GenBank/DDBJ databases">
        <title>Genomic analysis of the causative agents of coccidiosis in chickens.</title>
        <authorList>
            <person name="Reid A.J."/>
            <person name="Blake D."/>
            <person name="Billington K."/>
            <person name="Browne H."/>
            <person name="Dunn M."/>
            <person name="Hung S."/>
            <person name="Kawahara F."/>
            <person name="Miranda-Saavedra D."/>
            <person name="Mourier T."/>
            <person name="Nagra H."/>
            <person name="Otto T.D."/>
            <person name="Rawlings N."/>
            <person name="Sanchez A."/>
            <person name="Sanders M."/>
            <person name="Subramaniam C."/>
            <person name="Tay Y."/>
            <person name="Dear P."/>
            <person name="Doerig C."/>
            <person name="Gruber A."/>
            <person name="Parkinson J."/>
            <person name="Shirley M."/>
            <person name="Wan K.L."/>
            <person name="Berriman M."/>
            <person name="Tomley F."/>
            <person name="Pain A."/>
        </authorList>
    </citation>
    <scope>NUCLEOTIDE SEQUENCE [LARGE SCALE GENOMIC DNA]</scope>
    <source>
        <strain evidence="5">Houghton</strain>
    </source>
</reference>